<feature type="signal peptide" evidence="2">
    <location>
        <begin position="1"/>
        <end position="23"/>
    </location>
</feature>
<proteinExistence type="predicted"/>
<evidence type="ECO:0000313" key="3">
    <source>
        <dbReference type="EMBL" id="RVQ68923.1"/>
    </source>
</evidence>
<evidence type="ECO:0000256" key="1">
    <source>
        <dbReference type="SAM" id="MobiDB-lite"/>
    </source>
</evidence>
<evidence type="ECO:0000313" key="4">
    <source>
        <dbReference type="Proteomes" id="UP000283003"/>
    </source>
</evidence>
<dbReference type="AlphaFoldDB" id="A0A437H036"/>
<organism evidence="3 4">
    <name type="scientific">Croceicoccus ponticola</name>
    <dbReference type="NCBI Taxonomy" id="2217664"/>
    <lineage>
        <taxon>Bacteria</taxon>
        <taxon>Pseudomonadati</taxon>
        <taxon>Pseudomonadota</taxon>
        <taxon>Alphaproteobacteria</taxon>
        <taxon>Sphingomonadales</taxon>
        <taxon>Erythrobacteraceae</taxon>
        <taxon>Croceicoccus</taxon>
    </lineage>
</organism>
<name>A0A437H036_9SPHN</name>
<sequence>MIRLFAPMLAAGLALGIAAPALAEHHEEMKAEVVERDAKGVATKVKIGETVYDVCTPEAQDGCINPREAGLNFGHVPLDHWPGAPASGLTAAEKMKKPAPAPAPTPAAQLDEEAATSE</sequence>
<keyword evidence="2" id="KW-0732">Signal</keyword>
<dbReference type="Proteomes" id="UP000283003">
    <property type="component" value="Unassembled WGS sequence"/>
</dbReference>
<feature type="chain" id="PRO_5019305207" evidence="2">
    <location>
        <begin position="24"/>
        <end position="118"/>
    </location>
</feature>
<keyword evidence="4" id="KW-1185">Reference proteome</keyword>
<gene>
    <name evidence="3" type="ORF">EKN06_01485</name>
</gene>
<dbReference type="OrthoDB" id="7511342at2"/>
<dbReference type="RefSeq" id="WP_127611109.1">
    <property type="nucleotide sequence ID" value="NZ_RXOL01000001.1"/>
</dbReference>
<accession>A0A437H036</accession>
<protein>
    <submittedName>
        <fullName evidence="3">Uncharacterized protein</fullName>
    </submittedName>
</protein>
<reference evidence="3 4" key="1">
    <citation type="submission" date="2018-12" db="EMBL/GenBank/DDBJ databases">
        <title>Croceicoccus ponticola sp. nov., a lipolytic bacterium isolated from seawater.</title>
        <authorList>
            <person name="Yoon J.-H."/>
        </authorList>
    </citation>
    <scope>NUCLEOTIDE SEQUENCE [LARGE SCALE GENOMIC DNA]</scope>
    <source>
        <strain evidence="3 4">GM-16</strain>
    </source>
</reference>
<evidence type="ECO:0000256" key="2">
    <source>
        <dbReference type="SAM" id="SignalP"/>
    </source>
</evidence>
<comment type="caution">
    <text evidence="3">The sequence shown here is derived from an EMBL/GenBank/DDBJ whole genome shotgun (WGS) entry which is preliminary data.</text>
</comment>
<dbReference type="EMBL" id="RXOL01000001">
    <property type="protein sequence ID" value="RVQ68923.1"/>
    <property type="molecule type" value="Genomic_DNA"/>
</dbReference>
<feature type="region of interest" description="Disordered" evidence="1">
    <location>
        <begin position="83"/>
        <end position="118"/>
    </location>
</feature>